<reference evidence="2" key="2">
    <citation type="submission" date="2025-09" db="UniProtKB">
        <authorList>
            <consortium name="Ensembl"/>
        </authorList>
    </citation>
    <scope>IDENTIFICATION</scope>
</reference>
<dbReference type="Proteomes" id="UP000694522">
    <property type="component" value="Unplaced"/>
</dbReference>
<evidence type="ECO:0008006" key="4">
    <source>
        <dbReference type="Google" id="ProtNLM"/>
    </source>
</evidence>
<proteinExistence type="predicted"/>
<feature type="region of interest" description="Disordered" evidence="1">
    <location>
        <begin position="189"/>
        <end position="209"/>
    </location>
</feature>
<organism evidence="2 3">
    <name type="scientific">Amazona collaria</name>
    <name type="common">yellow-billed parrot</name>
    <dbReference type="NCBI Taxonomy" id="241587"/>
    <lineage>
        <taxon>Eukaryota</taxon>
        <taxon>Metazoa</taxon>
        <taxon>Chordata</taxon>
        <taxon>Craniata</taxon>
        <taxon>Vertebrata</taxon>
        <taxon>Euteleostomi</taxon>
        <taxon>Archelosauria</taxon>
        <taxon>Archosauria</taxon>
        <taxon>Dinosauria</taxon>
        <taxon>Saurischia</taxon>
        <taxon>Theropoda</taxon>
        <taxon>Coelurosauria</taxon>
        <taxon>Aves</taxon>
        <taxon>Neognathae</taxon>
        <taxon>Neoaves</taxon>
        <taxon>Telluraves</taxon>
        <taxon>Australaves</taxon>
        <taxon>Psittaciformes</taxon>
        <taxon>Psittacidae</taxon>
        <taxon>Amazona</taxon>
    </lineage>
</organism>
<reference evidence="2" key="1">
    <citation type="submission" date="2025-08" db="UniProtKB">
        <authorList>
            <consortium name="Ensembl"/>
        </authorList>
    </citation>
    <scope>IDENTIFICATION</scope>
</reference>
<keyword evidence="3" id="KW-1185">Reference proteome</keyword>
<evidence type="ECO:0000313" key="2">
    <source>
        <dbReference type="Ensembl" id="ENSACOP00000012963.1"/>
    </source>
</evidence>
<evidence type="ECO:0000313" key="3">
    <source>
        <dbReference type="Proteomes" id="UP000694522"/>
    </source>
</evidence>
<sequence>TFPLSVGKEVSILRNSANLSNLEKKQLCRILKEEKRNFKKEIKAFCHAHKNFHDEIKAFHKETKAKALWNEIKIFTEKNKVCMEEIKNVFQEQADQEAVINKILQGKYKALQQNNKTFWKDSEFLEEGQDILGGRAGHHSQQTDSLERIYSSWKNDWRIQKEKGALWDVMEVLRNVYIPPGKEKLLEREENNLCGNYGPDVDTRNKTPE</sequence>
<protein>
    <recommendedName>
        <fullName evidence="4">Coiled-coil domain-containing protein 70</fullName>
    </recommendedName>
</protein>
<accession>A0A8B9FSR7</accession>
<name>A0A8B9FSR7_9PSIT</name>
<dbReference type="Ensembl" id="ENSACOT00000013419.1">
    <property type="protein sequence ID" value="ENSACOP00000012963.1"/>
    <property type="gene ID" value="ENSACOG00000009007.1"/>
</dbReference>
<dbReference type="AlphaFoldDB" id="A0A8B9FSR7"/>
<evidence type="ECO:0000256" key="1">
    <source>
        <dbReference type="SAM" id="MobiDB-lite"/>
    </source>
</evidence>